<evidence type="ECO:0000313" key="9">
    <source>
        <dbReference type="Proteomes" id="UP000775872"/>
    </source>
</evidence>
<dbReference type="Gene3D" id="3.40.30.10">
    <property type="entry name" value="Glutaredoxin"/>
    <property type="match status" value="1"/>
</dbReference>
<feature type="chain" id="PRO_5040114216" description="glutathione transferase" evidence="5">
    <location>
        <begin position="19"/>
        <end position="229"/>
    </location>
</feature>
<dbReference type="Gene3D" id="1.20.1050.10">
    <property type="match status" value="1"/>
</dbReference>
<dbReference type="InterPro" id="IPR036282">
    <property type="entry name" value="Glutathione-S-Trfase_C_sf"/>
</dbReference>
<dbReference type="SUPFAM" id="SSF52833">
    <property type="entry name" value="Thioredoxin-like"/>
    <property type="match status" value="1"/>
</dbReference>
<dbReference type="PANTHER" id="PTHR44051:SF20">
    <property type="entry name" value="GLUTATHIONE TRANSFERASE 1 (EUROFUNG)"/>
    <property type="match status" value="1"/>
</dbReference>
<dbReference type="EMBL" id="CABFOC020000035">
    <property type="protein sequence ID" value="CAH0050582.1"/>
    <property type="molecule type" value="Genomic_DNA"/>
</dbReference>
<dbReference type="InterPro" id="IPR010987">
    <property type="entry name" value="Glutathione-S-Trfase_C-like"/>
</dbReference>
<evidence type="ECO:0000256" key="1">
    <source>
        <dbReference type="ARBA" id="ARBA00007409"/>
    </source>
</evidence>
<dbReference type="SFLD" id="SFLDS00019">
    <property type="entry name" value="Glutathione_Transferase_(cytos"/>
    <property type="match status" value="1"/>
</dbReference>
<dbReference type="EC" id="2.5.1.18" evidence="2"/>
<gene>
    <name evidence="8" type="ORF">CSOL1703_00002555</name>
</gene>
<comment type="catalytic activity">
    <reaction evidence="4">
        <text>RX + glutathione = an S-substituted glutathione + a halide anion + H(+)</text>
        <dbReference type="Rhea" id="RHEA:16437"/>
        <dbReference type="ChEBI" id="CHEBI:15378"/>
        <dbReference type="ChEBI" id="CHEBI:16042"/>
        <dbReference type="ChEBI" id="CHEBI:17792"/>
        <dbReference type="ChEBI" id="CHEBI:57925"/>
        <dbReference type="ChEBI" id="CHEBI:90779"/>
        <dbReference type="EC" id="2.5.1.18"/>
    </reaction>
</comment>
<reference evidence="8 9" key="2">
    <citation type="submission" date="2021-10" db="EMBL/GenBank/DDBJ databases">
        <authorList>
            <person name="Piombo E."/>
        </authorList>
    </citation>
    <scope>NUCLEOTIDE SEQUENCE [LARGE SCALE GENOMIC DNA]</scope>
</reference>
<proteinExistence type="inferred from homology"/>
<reference evidence="9" key="1">
    <citation type="submission" date="2019-06" db="EMBL/GenBank/DDBJ databases">
        <authorList>
            <person name="Broberg M."/>
        </authorList>
    </citation>
    <scope>NUCLEOTIDE SEQUENCE [LARGE SCALE GENOMIC DNA]</scope>
</reference>
<dbReference type="PANTHER" id="PTHR44051">
    <property type="entry name" value="GLUTATHIONE S-TRANSFERASE-RELATED"/>
    <property type="match status" value="1"/>
</dbReference>
<evidence type="ECO:0000313" key="8">
    <source>
        <dbReference type="EMBL" id="CAH0050582.1"/>
    </source>
</evidence>
<sequence>MQPIRVWMLVCFQQVVFLLEELGVPYELKVIPPTALKSPPFTDLNPNGRVPESIPPLGSDGADIKVAIEDPNRNLVLWESGAILTYLAQQYDKSFKVSFSEGNEVQHVNQWLHFQTSGQGPYYGQAAWFMIHHHERLPSAVDRYINEINRILGVLERSLEGKEWLVGDKMTFADMAFVPYHSILHPFLGIPEEEHFKDFPNVGAWHRRLTSRDSWKKVMQLKDTLEINV</sequence>
<organism evidence="8 9">
    <name type="scientific">Clonostachys solani</name>
    <dbReference type="NCBI Taxonomy" id="160281"/>
    <lineage>
        <taxon>Eukaryota</taxon>
        <taxon>Fungi</taxon>
        <taxon>Dikarya</taxon>
        <taxon>Ascomycota</taxon>
        <taxon>Pezizomycotina</taxon>
        <taxon>Sordariomycetes</taxon>
        <taxon>Hypocreomycetidae</taxon>
        <taxon>Hypocreales</taxon>
        <taxon>Bionectriaceae</taxon>
        <taxon>Clonostachys</taxon>
    </lineage>
</organism>
<dbReference type="SUPFAM" id="SSF47616">
    <property type="entry name" value="GST C-terminal domain-like"/>
    <property type="match status" value="1"/>
</dbReference>
<dbReference type="AlphaFoldDB" id="A0A9N9Z724"/>
<dbReference type="PROSITE" id="PS50404">
    <property type="entry name" value="GST_NTER"/>
    <property type="match status" value="1"/>
</dbReference>
<dbReference type="InterPro" id="IPR004046">
    <property type="entry name" value="GST_C"/>
</dbReference>
<accession>A0A9N9Z724</accession>
<comment type="caution">
    <text evidence="8">The sequence shown here is derived from an EMBL/GenBank/DDBJ whole genome shotgun (WGS) entry which is preliminary data.</text>
</comment>
<comment type="similarity">
    <text evidence="1">Belongs to the GST superfamily.</text>
</comment>
<dbReference type="PROSITE" id="PS50405">
    <property type="entry name" value="GST_CTER"/>
    <property type="match status" value="1"/>
</dbReference>
<dbReference type="InterPro" id="IPR036249">
    <property type="entry name" value="Thioredoxin-like_sf"/>
</dbReference>
<evidence type="ECO:0000256" key="3">
    <source>
        <dbReference type="ARBA" id="ARBA00022679"/>
    </source>
</evidence>
<name>A0A9N9Z724_9HYPO</name>
<keyword evidence="3" id="KW-0808">Transferase</keyword>
<protein>
    <recommendedName>
        <fullName evidence="2">glutathione transferase</fullName>
        <ecNumber evidence="2">2.5.1.18</ecNumber>
    </recommendedName>
</protein>
<evidence type="ECO:0000256" key="5">
    <source>
        <dbReference type="SAM" id="SignalP"/>
    </source>
</evidence>
<evidence type="ECO:0000259" key="6">
    <source>
        <dbReference type="PROSITE" id="PS50404"/>
    </source>
</evidence>
<feature type="domain" description="GST C-terminal" evidence="7">
    <location>
        <begin position="101"/>
        <end position="229"/>
    </location>
</feature>
<evidence type="ECO:0000256" key="4">
    <source>
        <dbReference type="ARBA" id="ARBA00047960"/>
    </source>
</evidence>
<dbReference type="SFLD" id="SFLDG00358">
    <property type="entry name" value="Main_(cytGST)"/>
    <property type="match status" value="1"/>
</dbReference>
<dbReference type="OrthoDB" id="422574at2759"/>
<keyword evidence="5" id="KW-0732">Signal</keyword>
<dbReference type="Pfam" id="PF13409">
    <property type="entry name" value="GST_N_2"/>
    <property type="match status" value="1"/>
</dbReference>
<feature type="signal peptide" evidence="5">
    <location>
        <begin position="1"/>
        <end position="18"/>
    </location>
</feature>
<evidence type="ECO:0000256" key="2">
    <source>
        <dbReference type="ARBA" id="ARBA00012452"/>
    </source>
</evidence>
<keyword evidence="9" id="KW-1185">Reference proteome</keyword>
<dbReference type="GO" id="GO:0004364">
    <property type="term" value="F:glutathione transferase activity"/>
    <property type="evidence" value="ECO:0007669"/>
    <property type="project" value="UniProtKB-EC"/>
</dbReference>
<dbReference type="InterPro" id="IPR004045">
    <property type="entry name" value="Glutathione_S-Trfase_N"/>
</dbReference>
<dbReference type="InterPro" id="IPR040079">
    <property type="entry name" value="Glutathione_S-Trfase"/>
</dbReference>
<dbReference type="Pfam" id="PF00043">
    <property type="entry name" value="GST_C"/>
    <property type="match status" value="1"/>
</dbReference>
<feature type="domain" description="GST N-terminal" evidence="6">
    <location>
        <begin position="1"/>
        <end position="95"/>
    </location>
</feature>
<dbReference type="Proteomes" id="UP000775872">
    <property type="component" value="Unassembled WGS sequence"/>
</dbReference>
<evidence type="ECO:0000259" key="7">
    <source>
        <dbReference type="PROSITE" id="PS50405"/>
    </source>
</evidence>